<dbReference type="EC" id="2.7.13.3" evidence="2"/>
<dbReference type="InterPro" id="IPR036097">
    <property type="entry name" value="HisK_dim/P_sf"/>
</dbReference>
<dbReference type="InterPro" id="IPR003661">
    <property type="entry name" value="HisK_dim/P_dom"/>
</dbReference>
<dbReference type="InterPro" id="IPR003594">
    <property type="entry name" value="HATPase_dom"/>
</dbReference>
<dbReference type="Gene3D" id="1.10.287.130">
    <property type="match status" value="1"/>
</dbReference>
<dbReference type="PANTHER" id="PTHR43547:SF2">
    <property type="entry name" value="HYBRID SIGNAL TRANSDUCTION HISTIDINE KINASE C"/>
    <property type="match status" value="1"/>
</dbReference>
<dbReference type="SMART" id="SM00388">
    <property type="entry name" value="HisKA"/>
    <property type="match status" value="1"/>
</dbReference>
<evidence type="ECO:0000256" key="7">
    <source>
        <dbReference type="SAM" id="Phobius"/>
    </source>
</evidence>
<evidence type="ECO:0000259" key="8">
    <source>
        <dbReference type="PROSITE" id="PS50109"/>
    </source>
</evidence>
<feature type="transmembrane region" description="Helical" evidence="7">
    <location>
        <begin position="20"/>
        <end position="38"/>
    </location>
</feature>
<evidence type="ECO:0000256" key="5">
    <source>
        <dbReference type="ARBA" id="ARBA00022777"/>
    </source>
</evidence>
<dbReference type="InterPro" id="IPR005467">
    <property type="entry name" value="His_kinase_dom"/>
</dbReference>
<keyword evidence="7" id="KW-1133">Transmembrane helix</keyword>
<dbReference type="FunFam" id="3.30.565.10:FF:000006">
    <property type="entry name" value="Sensor histidine kinase WalK"/>
    <property type="match status" value="1"/>
</dbReference>
<dbReference type="SUPFAM" id="SSF63829">
    <property type="entry name" value="Calcium-dependent phosphotriesterase"/>
    <property type="match status" value="2"/>
</dbReference>
<feature type="domain" description="Histidine kinase" evidence="8">
    <location>
        <begin position="932"/>
        <end position="1152"/>
    </location>
</feature>
<dbReference type="SUPFAM" id="SSF47384">
    <property type="entry name" value="Homodimeric domain of signal transducing histidine kinase"/>
    <property type="match status" value="1"/>
</dbReference>
<evidence type="ECO:0000313" key="9">
    <source>
        <dbReference type="EMBL" id="QIA09029.1"/>
    </source>
</evidence>
<keyword evidence="6" id="KW-0175">Coiled coil</keyword>
<comment type="catalytic activity">
    <reaction evidence="1">
        <text>ATP + protein L-histidine = ADP + protein N-phospho-L-histidine.</text>
        <dbReference type="EC" id="2.7.13.3"/>
    </reaction>
</comment>
<dbReference type="InterPro" id="IPR036890">
    <property type="entry name" value="HATPase_C_sf"/>
</dbReference>
<dbReference type="Gene3D" id="2.60.40.10">
    <property type="entry name" value="Immunoglobulins"/>
    <property type="match status" value="1"/>
</dbReference>
<protein>
    <recommendedName>
        <fullName evidence="2">histidine kinase</fullName>
        <ecNumber evidence="2">2.7.13.3</ecNumber>
    </recommendedName>
</protein>
<dbReference type="InterPro" id="IPR004358">
    <property type="entry name" value="Sig_transdc_His_kin-like_C"/>
</dbReference>
<dbReference type="KEGG" id="drc:G0Q07_15480"/>
<dbReference type="SUPFAM" id="SSF55874">
    <property type="entry name" value="ATPase domain of HSP90 chaperone/DNA topoisomerase II/histidine kinase"/>
    <property type="match status" value="1"/>
</dbReference>
<dbReference type="Gene3D" id="2.130.10.10">
    <property type="entry name" value="YVTN repeat-like/Quinoprotein amine dehydrogenase"/>
    <property type="match status" value="4"/>
</dbReference>
<dbReference type="GO" id="GO:0000155">
    <property type="term" value="F:phosphorelay sensor kinase activity"/>
    <property type="evidence" value="ECO:0007669"/>
    <property type="project" value="InterPro"/>
</dbReference>
<evidence type="ECO:0000256" key="1">
    <source>
        <dbReference type="ARBA" id="ARBA00000085"/>
    </source>
</evidence>
<dbReference type="Pfam" id="PF00512">
    <property type="entry name" value="HisKA"/>
    <property type="match status" value="1"/>
</dbReference>
<evidence type="ECO:0000313" key="10">
    <source>
        <dbReference type="Proteomes" id="UP000474630"/>
    </source>
</evidence>
<feature type="transmembrane region" description="Helical" evidence="7">
    <location>
        <begin position="823"/>
        <end position="847"/>
    </location>
</feature>
<keyword evidence="3" id="KW-0597">Phosphoprotein</keyword>
<dbReference type="InterPro" id="IPR013783">
    <property type="entry name" value="Ig-like_fold"/>
</dbReference>
<dbReference type="PANTHER" id="PTHR43547">
    <property type="entry name" value="TWO-COMPONENT HISTIDINE KINASE"/>
    <property type="match status" value="1"/>
</dbReference>
<dbReference type="Proteomes" id="UP000474630">
    <property type="component" value="Chromosome"/>
</dbReference>
<evidence type="ECO:0000256" key="3">
    <source>
        <dbReference type="ARBA" id="ARBA00022553"/>
    </source>
</evidence>
<dbReference type="PRINTS" id="PR00344">
    <property type="entry name" value="BCTRLSENSOR"/>
</dbReference>
<dbReference type="RefSeq" id="WP_163347820.1">
    <property type="nucleotide sequence ID" value="NZ_CP048409.1"/>
</dbReference>
<evidence type="ECO:0000256" key="4">
    <source>
        <dbReference type="ARBA" id="ARBA00022679"/>
    </source>
</evidence>
<proteinExistence type="predicted"/>
<sequence>MTYLFRAIKFNSFCLNKIKLVIFNLVVILLVILFSGSLTNTANCQPTNLQFRYLTTDEGLSSSLVISFLQDHNGYMWIGTYNGLNRYDGKRIKVYNNDISDPNSLQCDNVRVIFQDNNNDLFIGTNCGLSYYDPYNDNFINFMTDESSPLYGMGVSVYGIDSSDDGYLWLATDAGLIHFNPTTQAITTYTNDPDNPQSLPDNLVQDVFTDSKNRTWVSLKGGLALFNHETKTFKLITNGANPKNINSENTFLEITEDQQGNVWFASFDGLFCLENSSSENDNLICYRHHPDDPNSISASHLTSLYNDSQNNLWIGAENDGLYRFNREEKNFLHYSSDDYNPKSLNNISIQAINVDNSGNLWVGTFGGGVNISPKNSDAILHYKNIKGAKQSLSNNVVSTIYEDSKNRMWIGTDGGGLNLFNKRTKRFTRFNESNSGFSSNVILSIKEDKNQRLWLGTWNGGIIKFDPDKGNSAIYSIKNSKIPDNSIFSIVMGENNDLWLGSFRAGLIHFDIEKNEFHSYNQSNSAIVGEYISVIRKYKQDKLILGTTNGFSIFSTKNKTFTNYPFEQGDPNCISHNSVHDIVVENDTSIWIGTQSGLNRFNPESKVIKKYFEKDGLPNNVIRGLVLGNDGILWVTTAAGVCKFDCNNKENSNNKYETFTKDDGLQGNEFYFKSTLLAENGKLYLGGMNGFNVISPDRIMQNTNIPEVTITEFEIFNKPVVPNTPGSPLKKIISETEKITLNHHQSVLTFSFAAMDFTTPQKNQYAYKLEDFDKNWTYSGNRSKVTYTNLDPGDYLLKVKGTNNNGVWNEKATILEIEILPPWWLTIWFKLIVLLFGISLIVTFFYLRTATLRKQKRQLAQEVRERTYDLKEKNRLLIKKSDELIKTNDQLTENQKIIKNQSEELKVTAENLEEINNELTSINATKDKLFSVIAHDLKNPFNIILGFSELLINNFHSWDDEQKLKTLTFLNNSSNEAYTLLENLLHWSRSQGKKIEFAPSEINVANFIDNVLNNVSSVATNKNVKLLNLCTNKNLSVHADQNLLTIVCHNLLTNAIKFSLPNSKIVVNAENYTNEFVQFSVRDEGVGISKEKVKTLFNLENTSSTKGTDGEKGTGLGLMICKEFVTYHQGEIGVESEINKGTTFFFTIPKHQAI</sequence>
<keyword evidence="10" id="KW-1185">Reference proteome</keyword>
<dbReference type="AlphaFoldDB" id="A0A6C0RFW1"/>
<dbReference type="FunFam" id="2.60.40.10:FF:000791">
    <property type="entry name" value="Two-component system sensor histidine kinase/response regulator"/>
    <property type="match status" value="1"/>
</dbReference>
<keyword evidence="7" id="KW-0812">Transmembrane</keyword>
<accession>A0A6C0RFW1</accession>
<gene>
    <name evidence="9" type="ORF">G0Q07_15480</name>
</gene>
<dbReference type="EMBL" id="CP048409">
    <property type="protein sequence ID" value="QIA09029.1"/>
    <property type="molecule type" value="Genomic_DNA"/>
</dbReference>
<keyword evidence="5" id="KW-0418">Kinase</keyword>
<dbReference type="InterPro" id="IPR011123">
    <property type="entry name" value="Y_Y_Y"/>
</dbReference>
<dbReference type="Pfam" id="PF07495">
    <property type="entry name" value="Y_Y_Y"/>
    <property type="match status" value="1"/>
</dbReference>
<organism evidence="9 10">
    <name type="scientific">Draconibacterium halophilum</name>
    <dbReference type="NCBI Taxonomy" id="2706887"/>
    <lineage>
        <taxon>Bacteria</taxon>
        <taxon>Pseudomonadati</taxon>
        <taxon>Bacteroidota</taxon>
        <taxon>Bacteroidia</taxon>
        <taxon>Marinilabiliales</taxon>
        <taxon>Prolixibacteraceae</taxon>
        <taxon>Draconibacterium</taxon>
    </lineage>
</organism>
<reference evidence="9 10" key="1">
    <citation type="submission" date="2020-02" db="EMBL/GenBank/DDBJ databases">
        <title>Genome sequencing for Draconibacterium sp. strain M1.</title>
        <authorList>
            <person name="Park S.-J."/>
        </authorList>
    </citation>
    <scope>NUCLEOTIDE SEQUENCE [LARGE SCALE GENOMIC DNA]</scope>
    <source>
        <strain evidence="9 10">M1</strain>
    </source>
</reference>
<dbReference type="Pfam" id="PF07494">
    <property type="entry name" value="Reg_prop"/>
    <property type="match status" value="4"/>
</dbReference>
<feature type="coiled-coil region" evidence="6">
    <location>
        <begin position="895"/>
        <end position="925"/>
    </location>
</feature>
<evidence type="ECO:0000256" key="6">
    <source>
        <dbReference type="SAM" id="Coils"/>
    </source>
</evidence>
<dbReference type="PROSITE" id="PS50109">
    <property type="entry name" value="HIS_KIN"/>
    <property type="match status" value="1"/>
</dbReference>
<keyword evidence="7" id="KW-0472">Membrane</keyword>
<dbReference type="InterPro" id="IPR011110">
    <property type="entry name" value="Reg_prop"/>
</dbReference>
<evidence type="ECO:0000256" key="2">
    <source>
        <dbReference type="ARBA" id="ARBA00012438"/>
    </source>
</evidence>
<dbReference type="SMART" id="SM00387">
    <property type="entry name" value="HATPase_c"/>
    <property type="match status" value="1"/>
</dbReference>
<dbReference type="Gene3D" id="3.30.565.10">
    <property type="entry name" value="Histidine kinase-like ATPase, C-terminal domain"/>
    <property type="match status" value="1"/>
</dbReference>
<dbReference type="CDD" id="cd00082">
    <property type="entry name" value="HisKA"/>
    <property type="match status" value="1"/>
</dbReference>
<dbReference type="SUPFAM" id="SSF50998">
    <property type="entry name" value="Quinoprotein alcohol dehydrogenase-like"/>
    <property type="match status" value="1"/>
</dbReference>
<keyword evidence="4" id="KW-0808">Transferase</keyword>
<name>A0A6C0RFW1_9BACT</name>
<dbReference type="Pfam" id="PF02518">
    <property type="entry name" value="HATPase_c"/>
    <property type="match status" value="1"/>
</dbReference>
<dbReference type="InterPro" id="IPR011047">
    <property type="entry name" value="Quinoprotein_ADH-like_sf"/>
</dbReference>
<dbReference type="InterPro" id="IPR015943">
    <property type="entry name" value="WD40/YVTN_repeat-like_dom_sf"/>
</dbReference>